<evidence type="ECO:0000256" key="1">
    <source>
        <dbReference type="ARBA" id="ARBA00004123"/>
    </source>
</evidence>
<protein>
    <submittedName>
        <fullName evidence="7">9834_t:CDS:1</fullName>
    </submittedName>
</protein>
<comment type="subcellular location">
    <subcellularLocation>
        <location evidence="1">Nucleus</location>
    </subcellularLocation>
</comment>
<evidence type="ECO:0000256" key="3">
    <source>
        <dbReference type="ARBA" id="ARBA00022771"/>
    </source>
</evidence>
<organism evidence="7 8">
    <name type="scientific">Cetraspora pellucida</name>
    <dbReference type="NCBI Taxonomy" id="1433469"/>
    <lineage>
        <taxon>Eukaryota</taxon>
        <taxon>Fungi</taxon>
        <taxon>Fungi incertae sedis</taxon>
        <taxon>Mucoromycota</taxon>
        <taxon>Glomeromycotina</taxon>
        <taxon>Glomeromycetes</taxon>
        <taxon>Diversisporales</taxon>
        <taxon>Gigasporaceae</taxon>
        <taxon>Cetraspora</taxon>
    </lineage>
</organism>
<name>A0A9N9IUQ1_9GLOM</name>
<dbReference type="InterPro" id="IPR052035">
    <property type="entry name" value="ZnF_BED_domain_contain"/>
</dbReference>
<dbReference type="GO" id="GO:0008270">
    <property type="term" value="F:zinc ion binding"/>
    <property type="evidence" value="ECO:0007669"/>
    <property type="project" value="UniProtKB-KW"/>
</dbReference>
<dbReference type="PANTHER" id="PTHR46481">
    <property type="entry name" value="ZINC FINGER BED DOMAIN-CONTAINING PROTEIN 4"/>
    <property type="match status" value="1"/>
</dbReference>
<dbReference type="GO" id="GO:0005634">
    <property type="term" value="C:nucleus"/>
    <property type="evidence" value="ECO:0007669"/>
    <property type="project" value="UniProtKB-SubCell"/>
</dbReference>
<comment type="caution">
    <text evidence="7">The sequence shown here is derived from an EMBL/GenBank/DDBJ whole genome shotgun (WGS) entry which is preliminary data.</text>
</comment>
<dbReference type="InterPro" id="IPR012337">
    <property type="entry name" value="RNaseH-like_sf"/>
</dbReference>
<accession>A0A9N9IUQ1</accession>
<gene>
    <name evidence="7" type="ORF">CPELLU_LOCUS14684</name>
</gene>
<evidence type="ECO:0000256" key="5">
    <source>
        <dbReference type="ARBA" id="ARBA00023242"/>
    </source>
</evidence>
<dbReference type="SUPFAM" id="SSF53098">
    <property type="entry name" value="Ribonuclease H-like"/>
    <property type="match status" value="1"/>
</dbReference>
<proteinExistence type="predicted"/>
<keyword evidence="3" id="KW-0863">Zinc-finger</keyword>
<evidence type="ECO:0000256" key="6">
    <source>
        <dbReference type="SAM" id="MobiDB-lite"/>
    </source>
</evidence>
<dbReference type="EMBL" id="CAJVQA010017815">
    <property type="protein sequence ID" value="CAG8750623.1"/>
    <property type="molecule type" value="Genomic_DNA"/>
</dbReference>
<sequence length="418" mass="47821">MYNDQIFNDEIVRESSMLQEPEEPYNIDKYDSLDVNNSLDVDDSLDIDKNLSNDNLNDVNDPIDQSLPITTYFPPREASTKSKKKMKAINNKGDGTLKHCDTEFKPKTSTSSIAAHLQSNTPLSENQQIRIAYQLVAWIVEAMMSLNCINNVSFGIFAMRLIDGDQIEDFLRKVLAKWEIFDKLSVVITNNVSSIVKAIRQLGSTHLGCMAHTIHLAVTDGLKECENLIGHAKLLNNFLQLLELRDSISELATNLVNDPDRTIRADGNTLTERMLSNEEWKGLEELYQMENILTYPSIIEAHKTLRTSLAFRWDDPKMDGWLATFLDPRFKTLSIVSPTMQQETIQELRRRLELSQQEENIPITNQVSKTDMASFFGDEIESSPLSPVDLELQMYYSILEIPKYDPKDPLYEKYNPLK</sequence>
<evidence type="ECO:0000313" key="8">
    <source>
        <dbReference type="Proteomes" id="UP000789759"/>
    </source>
</evidence>
<evidence type="ECO:0000313" key="7">
    <source>
        <dbReference type="EMBL" id="CAG8750623.1"/>
    </source>
</evidence>
<feature type="region of interest" description="Disordered" evidence="6">
    <location>
        <begin position="14"/>
        <end position="33"/>
    </location>
</feature>
<dbReference type="PANTHER" id="PTHR46481:SF10">
    <property type="entry name" value="ZINC FINGER BED DOMAIN-CONTAINING PROTEIN 39"/>
    <property type="match status" value="1"/>
</dbReference>
<evidence type="ECO:0000256" key="2">
    <source>
        <dbReference type="ARBA" id="ARBA00022723"/>
    </source>
</evidence>
<keyword evidence="2" id="KW-0479">Metal-binding</keyword>
<keyword evidence="8" id="KW-1185">Reference proteome</keyword>
<dbReference type="AlphaFoldDB" id="A0A9N9IUQ1"/>
<keyword evidence="4" id="KW-0862">Zinc</keyword>
<dbReference type="OrthoDB" id="2439529at2759"/>
<reference evidence="7" key="1">
    <citation type="submission" date="2021-06" db="EMBL/GenBank/DDBJ databases">
        <authorList>
            <person name="Kallberg Y."/>
            <person name="Tangrot J."/>
            <person name="Rosling A."/>
        </authorList>
    </citation>
    <scope>NUCLEOTIDE SEQUENCE</scope>
    <source>
        <strain evidence="7">FL966</strain>
    </source>
</reference>
<evidence type="ECO:0000256" key="4">
    <source>
        <dbReference type="ARBA" id="ARBA00022833"/>
    </source>
</evidence>
<dbReference type="Proteomes" id="UP000789759">
    <property type="component" value="Unassembled WGS sequence"/>
</dbReference>
<keyword evidence="5" id="KW-0539">Nucleus</keyword>